<dbReference type="GeneID" id="28996229"/>
<dbReference type="InParanoid" id="A0A162PTT5"/>
<sequence>MFFGTTILHLRVVLLYLCSLRFTVEDNEERTRAIRRKKNYIDRYSLSFFFNIFKNISPLKSLGLTHCYCHPFLAFFMNSSESEAEGKGEICDNFISRNVNKESQNIERMYGPGTLCPISPPFPVSLYHLCPSEVVPMRTDLVWYRCIVRFHKWIVRVSKRNISLEFLSLLKSVPNPGVFSTQLLILNSFMRLLFFFSADSSALIGSHIFLSEQGLEKSAIKYFPLYGHDLVQNDKTVSYWHDKPWHQDTEKKRNERNKPSNIKTAFFFKTEMTFNLKEIGGILAIMANSKQRSQFILPVWFLRNLIINSRSSCLPKSSDEVFLWPQLGKSSSELSVL</sequence>
<keyword evidence="3" id="KW-1185">Reference proteome</keyword>
<feature type="signal peptide" evidence="1">
    <location>
        <begin position="1"/>
        <end position="23"/>
    </location>
</feature>
<evidence type="ECO:0000256" key="1">
    <source>
        <dbReference type="SAM" id="SignalP"/>
    </source>
</evidence>
<evidence type="ECO:0000313" key="3">
    <source>
        <dbReference type="Proteomes" id="UP000077315"/>
    </source>
</evidence>
<proteinExistence type="predicted"/>
<protein>
    <submittedName>
        <fullName evidence="2">Uncharacterized protein</fullName>
    </submittedName>
</protein>
<dbReference type="Proteomes" id="UP000077315">
    <property type="component" value="Unassembled WGS sequence"/>
</dbReference>
<dbReference type="AlphaFoldDB" id="A0A162PTT5"/>
<gene>
    <name evidence="2" type="ORF">PHYBLDRAFT_165905</name>
</gene>
<dbReference type="RefSeq" id="XP_018293967.1">
    <property type="nucleotide sequence ID" value="XM_018435323.1"/>
</dbReference>
<reference evidence="3" key="1">
    <citation type="submission" date="2015-06" db="EMBL/GenBank/DDBJ databases">
        <title>Expansion of signal transduction pathways in fungi by whole-genome duplication.</title>
        <authorList>
            <consortium name="DOE Joint Genome Institute"/>
            <person name="Corrochano L.M."/>
            <person name="Kuo A."/>
            <person name="Marcet-Houben M."/>
            <person name="Polaino S."/>
            <person name="Salamov A."/>
            <person name="Villalobos J.M."/>
            <person name="Alvarez M.I."/>
            <person name="Avalos J."/>
            <person name="Benito E.P."/>
            <person name="Benoit I."/>
            <person name="Burger G."/>
            <person name="Camino L.P."/>
            <person name="Canovas D."/>
            <person name="Cerda-Olmedo E."/>
            <person name="Cheng J.-F."/>
            <person name="Dominguez A."/>
            <person name="Elias M."/>
            <person name="Eslava A.P."/>
            <person name="Glaser F."/>
            <person name="Grimwood J."/>
            <person name="Gutierrez G."/>
            <person name="Heitman J."/>
            <person name="Henrissat B."/>
            <person name="Iturriaga E.A."/>
            <person name="Lang B.F."/>
            <person name="Lavin J.L."/>
            <person name="Lee S."/>
            <person name="Li W."/>
            <person name="Lindquist E."/>
            <person name="Lopez-Garcia S."/>
            <person name="Luque E.M."/>
            <person name="Marcos A.T."/>
            <person name="Martin J."/>
            <person name="McCluskey K."/>
            <person name="Medina H.R."/>
            <person name="Miralles-Duran A."/>
            <person name="Miyazaki A."/>
            <person name="Munoz-Torres E."/>
            <person name="Oguiza J.A."/>
            <person name="Ohm R."/>
            <person name="Olmedo M."/>
            <person name="Orejas M."/>
            <person name="Ortiz-Castellanos L."/>
            <person name="Pisabarro A.G."/>
            <person name="Rodriguez-Romero J."/>
            <person name="Ruiz-Herrera J."/>
            <person name="Ruiz-Vazquez R."/>
            <person name="Sanz C."/>
            <person name="Schackwitz W."/>
            <person name="Schmutz J."/>
            <person name="Shahriari M."/>
            <person name="Shelest E."/>
            <person name="Silva-Franco F."/>
            <person name="Soanes D."/>
            <person name="Syed K."/>
            <person name="Tagua V.G."/>
            <person name="Talbot N.J."/>
            <person name="Thon M."/>
            <person name="De vries R.P."/>
            <person name="Wiebenga A."/>
            <person name="Yadav J.S."/>
            <person name="Braun E.L."/>
            <person name="Baker S."/>
            <person name="Garre V."/>
            <person name="Horwitz B."/>
            <person name="Torres-Martinez S."/>
            <person name="Idnurm A."/>
            <person name="Herrera-Estrella A."/>
            <person name="Gabaldon T."/>
            <person name="Grigoriev I.V."/>
        </authorList>
    </citation>
    <scope>NUCLEOTIDE SEQUENCE [LARGE SCALE GENOMIC DNA]</scope>
    <source>
        <strain evidence="3">NRRL 1555(-)</strain>
    </source>
</reference>
<name>A0A162PTT5_PHYB8</name>
<dbReference type="VEuPathDB" id="FungiDB:PHYBLDRAFT_165905"/>
<organism evidence="2 3">
    <name type="scientific">Phycomyces blakesleeanus (strain ATCC 8743b / DSM 1359 / FGSC 10004 / NBRC 33097 / NRRL 1555)</name>
    <dbReference type="NCBI Taxonomy" id="763407"/>
    <lineage>
        <taxon>Eukaryota</taxon>
        <taxon>Fungi</taxon>
        <taxon>Fungi incertae sedis</taxon>
        <taxon>Mucoromycota</taxon>
        <taxon>Mucoromycotina</taxon>
        <taxon>Mucoromycetes</taxon>
        <taxon>Mucorales</taxon>
        <taxon>Phycomycetaceae</taxon>
        <taxon>Phycomyces</taxon>
    </lineage>
</organism>
<accession>A0A162PTT5</accession>
<dbReference type="EMBL" id="KV440976">
    <property type="protein sequence ID" value="OAD75927.1"/>
    <property type="molecule type" value="Genomic_DNA"/>
</dbReference>
<evidence type="ECO:0000313" key="2">
    <source>
        <dbReference type="EMBL" id="OAD75927.1"/>
    </source>
</evidence>
<keyword evidence="1" id="KW-0732">Signal</keyword>
<feature type="chain" id="PRO_5007838398" evidence="1">
    <location>
        <begin position="24"/>
        <end position="337"/>
    </location>
</feature>